<gene>
    <name evidence="5" type="ORF">E4656_17960</name>
</gene>
<evidence type="ECO:0000313" key="6">
    <source>
        <dbReference type="Proteomes" id="UP000297475"/>
    </source>
</evidence>
<comment type="caution">
    <text evidence="5">The sequence shown here is derived from an EMBL/GenBank/DDBJ whole genome shotgun (WGS) entry which is preliminary data.</text>
</comment>
<keyword evidence="6" id="KW-1185">Reference proteome</keyword>
<reference evidence="5 6" key="1">
    <citation type="submission" date="2019-04" db="EMBL/GenBank/DDBJ databases">
        <title>Natronospirillum operosus gen. nov., sp. nov., a haloalkaliphilic satellite isolated from decaying biomass of laboratory culture of cyanobacterium Geitlerinema sp. and proposal of Natronospirillaceae fam. nov. and Saccharospirillaceae fam. nov.</title>
        <authorList>
            <person name="Kevbrin V."/>
            <person name="Boltyanskaya Y."/>
            <person name="Koziaeva V."/>
            <person name="Grouzdev D.S."/>
            <person name="Park M."/>
            <person name="Cho J."/>
        </authorList>
    </citation>
    <scope>NUCLEOTIDE SEQUENCE [LARGE SCALE GENOMIC DNA]</scope>
    <source>
        <strain evidence="5 6">G-116</strain>
    </source>
</reference>
<name>A0A4Z0W7D9_9GAMM</name>
<evidence type="ECO:0000256" key="1">
    <source>
        <dbReference type="ARBA" id="ARBA00009023"/>
    </source>
</evidence>
<dbReference type="Pfam" id="PF03480">
    <property type="entry name" value="DctP"/>
    <property type="match status" value="1"/>
</dbReference>
<dbReference type="PANTHER" id="PTHR33376:SF7">
    <property type="entry name" value="C4-DICARBOXYLATE-BINDING PROTEIN DCTB"/>
    <property type="match status" value="1"/>
</dbReference>
<accession>A0A4Z0W7D9</accession>
<organism evidence="5 6">
    <name type="scientific">Natronospirillum operosum</name>
    <dbReference type="NCBI Taxonomy" id="2759953"/>
    <lineage>
        <taxon>Bacteria</taxon>
        <taxon>Pseudomonadati</taxon>
        <taxon>Pseudomonadota</taxon>
        <taxon>Gammaproteobacteria</taxon>
        <taxon>Oceanospirillales</taxon>
        <taxon>Natronospirillaceae</taxon>
        <taxon>Natronospirillum</taxon>
    </lineage>
</organism>
<dbReference type="InterPro" id="IPR018389">
    <property type="entry name" value="DctP_fam"/>
</dbReference>
<dbReference type="EMBL" id="SRMF01000012">
    <property type="protein sequence ID" value="TGG90612.1"/>
    <property type="molecule type" value="Genomic_DNA"/>
</dbReference>
<keyword evidence="2" id="KW-0813">Transport</keyword>
<keyword evidence="3 4" id="KW-0732">Signal</keyword>
<dbReference type="GO" id="GO:0055085">
    <property type="term" value="P:transmembrane transport"/>
    <property type="evidence" value="ECO:0007669"/>
    <property type="project" value="InterPro"/>
</dbReference>
<proteinExistence type="inferred from homology"/>
<evidence type="ECO:0000256" key="4">
    <source>
        <dbReference type="SAM" id="SignalP"/>
    </source>
</evidence>
<dbReference type="Proteomes" id="UP000297475">
    <property type="component" value="Unassembled WGS sequence"/>
</dbReference>
<sequence length="376" mass="40730">MYKSSITRITLAAAAAFALLSGIASAQELRLTPGLPPAHPGHTPLFTVFQEQLEERSNGELSGQILGTEVANIGNMRNAITSGLSDAGMFLPAYFPSDLPNINLVGDLSFMGNNPMAMAAAMTEYVVTCDDCQAELQRLGVVYTSSHSSDIYHLLTTEPVESPDDLRGLRLRVGGPHYARWVESMGGSPSNTSVGETFEAISQGVLDGTLTSTSDMISFRLDDVVDYVTTLPLGTYHSTISHTFNNRTWNNLTPEQRRIVAESSSYASTMATQRWGYELPEIATSNALDKGIEFLDPTPELIEASERFIAGDLDSIPGRAEGEDGLTDASAKVARFQVLVNKWEDIAESVDNDPAAVAEAMSREIWDEVDFATYGL</sequence>
<dbReference type="RefSeq" id="WP_135484700.1">
    <property type="nucleotide sequence ID" value="NZ_SRMF01000012.1"/>
</dbReference>
<dbReference type="PANTHER" id="PTHR33376">
    <property type="match status" value="1"/>
</dbReference>
<dbReference type="InterPro" id="IPR038404">
    <property type="entry name" value="TRAP_DctP_sf"/>
</dbReference>
<protein>
    <submittedName>
        <fullName evidence="5">C4-dicarboxylate ABC transporter substrate-binding protein</fullName>
    </submittedName>
</protein>
<dbReference type="OrthoDB" id="6073716at2"/>
<comment type="similarity">
    <text evidence="1">Belongs to the bacterial solute-binding protein 7 family.</text>
</comment>
<dbReference type="Gene3D" id="3.40.190.170">
    <property type="entry name" value="Bacterial extracellular solute-binding protein, family 7"/>
    <property type="match status" value="1"/>
</dbReference>
<evidence type="ECO:0000256" key="2">
    <source>
        <dbReference type="ARBA" id="ARBA00022448"/>
    </source>
</evidence>
<feature type="signal peptide" evidence="4">
    <location>
        <begin position="1"/>
        <end position="26"/>
    </location>
</feature>
<evidence type="ECO:0000256" key="3">
    <source>
        <dbReference type="ARBA" id="ARBA00022729"/>
    </source>
</evidence>
<evidence type="ECO:0000313" key="5">
    <source>
        <dbReference type="EMBL" id="TGG90612.1"/>
    </source>
</evidence>
<dbReference type="NCBIfam" id="NF037995">
    <property type="entry name" value="TRAP_S1"/>
    <property type="match status" value="1"/>
</dbReference>
<dbReference type="AlphaFoldDB" id="A0A4Z0W7D9"/>
<feature type="chain" id="PRO_5021277410" evidence="4">
    <location>
        <begin position="27"/>
        <end position="376"/>
    </location>
</feature>
<dbReference type="CDD" id="cd13666">
    <property type="entry name" value="PBP2_TRAP_DctP_like_1"/>
    <property type="match status" value="1"/>
</dbReference>